<protein>
    <recommendedName>
        <fullName evidence="11">ATP synthase gamma chain</fullName>
    </recommendedName>
    <alternativeName>
        <fullName evidence="11">ATP synthase F1 sector gamma subunit</fullName>
    </alternativeName>
    <alternativeName>
        <fullName evidence="11">F-ATPase gamma subunit</fullName>
    </alternativeName>
</protein>
<dbReference type="CDD" id="cd12151">
    <property type="entry name" value="F1-ATPase_gamma"/>
    <property type="match status" value="1"/>
</dbReference>
<keyword evidence="8 11" id="KW-0472">Membrane</keyword>
<evidence type="ECO:0000256" key="10">
    <source>
        <dbReference type="ARBA" id="ARBA00023310"/>
    </source>
</evidence>
<evidence type="ECO:0000313" key="13">
    <source>
        <dbReference type="Proteomes" id="UP000199008"/>
    </source>
</evidence>
<dbReference type="PROSITE" id="PS00153">
    <property type="entry name" value="ATPASE_GAMMA"/>
    <property type="match status" value="1"/>
</dbReference>
<dbReference type="SUPFAM" id="SSF52943">
    <property type="entry name" value="ATP synthase (F1-ATPase), gamma subunit"/>
    <property type="match status" value="1"/>
</dbReference>
<dbReference type="Pfam" id="PF00231">
    <property type="entry name" value="ATP-synt"/>
    <property type="match status" value="1"/>
</dbReference>
<dbReference type="STRING" id="576118.SAMN05216216_1196"/>
<evidence type="ECO:0000256" key="11">
    <source>
        <dbReference type="HAMAP-Rule" id="MF_00815"/>
    </source>
</evidence>
<gene>
    <name evidence="11" type="primary">atpG</name>
    <name evidence="12" type="ORF">SAMN05216216_1196</name>
</gene>
<evidence type="ECO:0000256" key="2">
    <source>
        <dbReference type="ARBA" id="ARBA00004202"/>
    </source>
</evidence>
<keyword evidence="5 11" id="KW-1003">Cell membrane</keyword>
<dbReference type="OrthoDB" id="9812769at2"/>
<organism evidence="12 13">
    <name type="scientific">Lacicoccus qingdaonensis</name>
    <dbReference type="NCBI Taxonomy" id="576118"/>
    <lineage>
        <taxon>Bacteria</taxon>
        <taxon>Bacillati</taxon>
        <taxon>Bacillota</taxon>
        <taxon>Bacilli</taxon>
        <taxon>Bacillales</taxon>
        <taxon>Salinicoccaceae</taxon>
        <taxon>Lacicoccus</taxon>
    </lineage>
</organism>
<dbReference type="GO" id="GO:0046933">
    <property type="term" value="F:proton-transporting ATP synthase activity, rotational mechanism"/>
    <property type="evidence" value="ECO:0007669"/>
    <property type="project" value="UniProtKB-UniRule"/>
</dbReference>
<keyword evidence="13" id="KW-1185">Reference proteome</keyword>
<evidence type="ECO:0000256" key="7">
    <source>
        <dbReference type="ARBA" id="ARBA00023065"/>
    </source>
</evidence>
<evidence type="ECO:0000256" key="3">
    <source>
        <dbReference type="ARBA" id="ARBA00007681"/>
    </source>
</evidence>
<proteinExistence type="inferred from homology"/>
<keyword evidence="10 11" id="KW-0066">ATP synthesis</keyword>
<accession>A0A1G9GTW8</accession>
<keyword evidence="4 11" id="KW-0813">Transport</keyword>
<dbReference type="PANTHER" id="PTHR11693:SF22">
    <property type="entry name" value="ATP SYNTHASE SUBUNIT GAMMA, MITOCHONDRIAL"/>
    <property type="match status" value="1"/>
</dbReference>
<dbReference type="InterPro" id="IPR035968">
    <property type="entry name" value="ATP_synth_F1_ATPase_gsu"/>
</dbReference>
<dbReference type="PRINTS" id="PR00126">
    <property type="entry name" value="ATPASEGAMMA"/>
</dbReference>
<evidence type="ECO:0000256" key="6">
    <source>
        <dbReference type="ARBA" id="ARBA00022781"/>
    </source>
</evidence>
<comment type="subcellular location">
    <subcellularLocation>
        <location evidence="2 11">Cell membrane</location>
        <topology evidence="2 11">Peripheral membrane protein</topology>
    </subcellularLocation>
</comment>
<dbReference type="Gene3D" id="1.10.287.80">
    <property type="entry name" value="ATP synthase, gamma subunit, helix hairpin domain"/>
    <property type="match status" value="1"/>
</dbReference>
<sequence length="292" mass="32330">MASLREIKGRIGSTKKMSQITSAMHMVSNSKLRRAEENATRFQTYRDKLQEAVQAIASGDSTAEHPMLEDRPVKRTGYVVITADSGLAGPYNSNVLKQLTGTIKERHNNEADYYDILAIGKMGYEFLTARGYSVSKYRTGLADQPDFSSVKEITHEAVSSFIDEDIDELYIIYNEFINVLEQKVKTDKLLPLSKSDMDSGSKSESALTSYEFEPDKESLLATILPQYAESLIYGALLEAKASEHAARMTAMKAATDNAKELIDDLSLEYNRARQAAITQEITEIVGGAAALE</sequence>
<dbReference type="GO" id="GO:0005524">
    <property type="term" value="F:ATP binding"/>
    <property type="evidence" value="ECO:0007669"/>
    <property type="project" value="UniProtKB-UniRule"/>
</dbReference>
<evidence type="ECO:0000256" key="4">
    <source>
        <dbReference type="ARBA" id="ARBA00022448"/>
    </source>
</evidence>
<dbReference type="AlphaFoldDB" id="A0A1G9GTW8"/>
<keyword evidence="9 11" id="KW-0139">CF(1)</keyword>
<name>A0A1G9GTW8_9BACL</name>
<dbReference type="GO" id="GO:0042777">
    <property type="term" value="P:proton motive force-driven plasma membrane ATP synthesis"/>
    <property type="evidence" value="ECO:0007669"/>
    <property type="project" value="UniProtKB-UniRule"/>
</dbReference>
<keyword evidence="7 11" id="KW-0406">Ion transport</keyword>
<comment type="subunit">
    <text evidence="11">F-type ATPases have 2 components, CF(1) - the catalytic core - and CF(0) - the membrane proton channel. CF(1) has five subunits: alpha(3), beta(3), gamma(1), delta(1), epsilon(1). CF(0) has three main subunits: a, b and c.</text>
</comment>
<evidence type="ECO:0000256" key="8">
    <source>
        <dbReference type="ARBA" id="ARBA00023136"/>
    </source>
</evidence>
<dbReference type="FunFam" id="3.40.1380.10:FF:000002">
    <property type="entry name" value="ATP synthase gamma chain"/>
    <property type="match status" value="1"/>
</dbReference>
<dbReference type="Proteomes" id="UP000199008">
    <property type="component" value="Unassembled WGS sequence"/>
</dbReference>
<dbReference type="HAMAP" id="MF_00815">
    <property type="entry name" value="ATP_synth_gamma_bact"/>
    <property type="match status" value="1"/>
</dbReference>
<evidence type="ECO:0000256" key="9">
    <source>
        <dbReference type="ARBA" id="ARBA00023196"/>
    </source>
</evidence>
<dbReference type="GO" id="GO:0005886">
    <property type="term" value="C:plasma membrane"/>
    <property type="evidence" value="ECO:0007669"/>
    <property type="project" value="UniProtKB-SubCell"/>
</dbReference>
<dbReference type="InterPro" id="IPR000131">
    <property type="entry name" value="ATP_synth_F1_gsu"/>
</dbReference>
<dbReference type="InterPro" id="IPR023632">
    <property type="entry name" value="ATP_synth_F1_gsu_CS"/>
</dbReference>
<evidence type="ECO:0000313" key="12">
    <source>
        <dbReference type="EMBL" id="SDL04107.1"/>
    </source>
</evidence>
<evidence type="ECO:0000256" key="1">
    <source>
        <dbReference type="ARBA" id="ARBA00003456"/>
    </source>
</evidence>
<comment type="function">
    <text evidence="1 11">Produces ATP from ADP in the presence of a proton gradient across the membrane. The gamma chain is believed to be important in regulating ATPase activity and the flow of protons through the CF(0) complex.</text>
</comment>
<dbReference type="EMBL" id="FNFY01000019">
    <property type="protein sequence ID" value="SDL04107.1"/>
    <property type="molecule type" value="Genomic_DNA"/>
</dbReference>
<dbReference type="Gene3D" id="3.40.1380.10">
    <property type="match status" value="1"/>
</dbReference>
<dbReference type="FunFam" id="1.10.287.80:FF:000019">
    <property type="entry name" value="ATP synthase gamma chain"/>
    <property type="match status" value="1"/>
</dbReference>
<reference evidence="13" key="1">
    <citation type="submission" date="2016-10" db="EMBL/GenBank/DDBJ databases">
        <authorList>
            <person name="Varghese N."/>
            <person name="Submissions S."/>
        </authorList>
    </citation>
    <scope>NUCLEOTIDE SEQUENCE [LARGE SCALE GENOMIC DNA]</scope>
    <source>
        <strain evidence="13">CGMCC 1.8895</strain>
    </source>
</reference>
<evidence type="ECO:0000256" key="5">
    <source>
        <dbReference type="ARBA" id="ARBA00022475"/>
    </source>
</evidence>
<comment type="similarity">
    <text evidence="3 11">Belongs to the ATPase gamma chain family.</text>
</comment>
<dbReference type="PANTHER" id="PTHR11693">
    <property type="entry name" value="ATP SYNTHASE GAMMA CHAIN"/>
    <property type="match status" value="1"/>
</dbReference>
<keyword evidence="6 11" id="KW-0375">Hydrogen ion transport</keyword>
<dbReference type="NCBIfam" id="TIGR01146">
    <property type="entry name" value="ATPsyn_F1gamma"/>
    <property type="match status" value="1"/>
</dbReference>
<dbReference type="RefSeq" id="WP_092987081.1">
    <property type="nucleotide sequence ID" value="NZ_FNFY01000019.1"/>
</dbReference>
<dbReference type="GO" id="GO:0045259">
    <property type="term" value="C:proton-transporting ATP synthase complex"/>
    <property type="evidence" value="ECO:0007669"/>
    <property type="project" value="UniProtKB-KW"/>
</dbReference>